<dbReference type="EMBL" id="QPFP01000009">
    <property type="protein sequence ID" value="TEB34431.1"/>
    <property type="molecule type" value="Genomic_DNA"/>
</dbReference>
<protein>
    <recommendedName>
        <fullName evidence="3">hAT-like transposase RNase-H fold domain-containing protein</fullName>
    </recommendedName>
</protein>
<dbReference type="AlphaFoldDB" id="A0A4Y7TKE0"/>
<organism evidence="1 2">
    <name type="scientific">Coprinellus micaceus</name>
    <name type="common">Glistening ink-cap mushroom</name>
    <name type="synonym">Coprinus micaceus</name>
    <dbReference type="NCBI Taxonomy" id="71717"/>
    <lineage>
        <taxon>Eukaryota</taxon>
        <taxon>Fungi</taxon>
        <taxon>Dikarya</taxon>
        <taxon>Basidiomycota</taxon>
        <taxon>Agaricomycotina</taxon>
        <taxon>Agaricomycetes</taxon>
        <taxon>Agaricomycetidae</taxon>
        <taxon>Agaricales</taxon>
        <taxon>Agaricineae</taxon>
        <taxon>Psathyrellaceae</taxon>
        <taxon>Coprinellus</taxon>
    </lineage>
</organism>
<keyword evidence="2" id="KW-1185">Reference proteome</keyword>
<evidence type="ECO:0000313" key="1">
    <source>
        <dbReference type="EMBL" id="TEB34431.1"/>
    </source>
</evidence>
<dbReference type="OrthoDB" id="3050260at2759"/>
<sequence>MFVSFFFKKRKPSKKIKAKADGTEELVDADADVDGYDDVEDDEVVRDEVEVDDAELADDDGSVAYNKAVVSGLARRVHDSAVLKERFDNLVAGDPTQNGMKHSLDRRVPTRWNSDHACLKAHLHFRKQVEQLTGLSENKLHAYRLTDGQWTITKELVEALAIFEEPSHLFSTASVPLIVDVLPAFDDLRVSLKGLRDYEEAPISPVLQVAAEAALLMVDKYEKLSWDCDIYYVAVVMCPDRKLQWFKDRDYDRKTLKYIRELVIKHFNDGYNMGSDQGQVQQLAAVRSTLCSTIQVRIHSRQRWHLVPDPEAFIRY</sequence>
<evidence type="ECO:0008006" key="3">
    <source>
        <dbReference type="Google" id="ProtNLM"/>
    </source>
</evidence>
<comment type="caution">
    <text evidence="1">The sequence shown here is derived from an EMBL/GenBank/DDBJ whole genome shotgun (WGS) entry which is preliminary data.</text>
</comment>
<dbReference type="InterPro" id="IPR012337">
    <property type="entry name" value="RNaseH-like_sf"/>
</dbReference>
<reference evidence="1 2" key="1">
    <citation type="journal article" date="2019" name="Nat. Ecol. Evol.">
        <title>Megaphylogeny resolves global patterns of mushroom evolution.</title>
        <authorList>
            <person name="Varga T."/>
            <person name="Krizsan K."/>
            <person name="Foldi C."/>
            <person name="Dima B."/>
            <person name="Sanchez-Garcia M."/>
            <person name="Sanchez-Ramirez S."/>
            <person name="Szollosi G.J."/>
            <person name="Szarkandi J.G."/>
            <person name="Papp V."/>
            <person name="Albert L."/>
            <person name="Andreopoulos W."/>
            <person name="Angelini C."/>
            <person name="Antonin V."/>
            <person name="Barry K.W."/>
            <person name="Bougher N.L."/>
            <person name="Buchanan P."/>
            <person name="Buyck B."/>
            <person name="Bense V."/>
            <person name="Catcheside P."/>
            <person name="Chovatia M."/>
            <person name="Cooper J."/>
            <person name="Damon W."/>
            <person name="Desjardin D."/>
            <person name="Finy P."/>
            <person name="Geml J."/>
            <person name="Haridas S."/>
            <person name="Hughes K."/>
            <person name="Justo A."/>
            <person name="Karasinski D."/>
            <person name="Kautmanova I."/>
            <person name="Kiss B."/>
            <person name="Kocsube S."/>
            <person name="Kotiranta H."/>
            <person name="LaButti K.M."/>
            <person name="Lechner B.E."/>
            <person name="Liimatainen K."/>
            <person name="Lipzen A."/>
            <person name="Lukacs Z."/>
            <person name="Mihaltcheva S."/>
            <person name="Morgado L.N."/>
            <person name="Niskanen T."/>
            <person name="Noordeloos M.E."/>
            <person name="Ohm R.A."/>
            <person name="Ortiz-Santana B."/>
            <person name="Ovrebo C."/>
            <person name="Racz N."/>
            <person name="Riley R."/>
            <person name="Savchenko A."/>
            <person name="Shiryaev A."/>
            <person name="Soop K."/>
            <person name="Spirin V."/>
            <person name="Szebenyi C."/>
            <person name="Tomsovsky M."/>
            <person name="Tulloss R.E."/>
            <person name="Uehling J."/>
            <person name="Grigoriev I.V."/>
            <person name="Vagvolgyi C."/>
            <person name="Papp T."/>
            <person name="Martin F.M."/>
            <person name="Miettinen O."/>
            <person name="Hibbett D.S."/>
            <person name="Nagy L.G."/>
        </authorList>
    </citation>
    <scope>NUCLEOTIDE SEQUENCE [LARGE SCALE GENOMIC DNA]</scope>
    <source>
        <strain evidence="1 2">FP101781</strain>
    </source>
</reference>
<name>A0A4Y7TKE0_COPMI</name>
<dbReference type="Proteomes" id="UP000298030">
    <property type="component" value="Unassembled WGS sequence"/>
</dbReference>
<proteinExistence type="predicted"/>
<dbReference type="SUPFAM" id="SSF53098">
    <property type="entry name" value="Ribonuclease H-like"/>
    <property type="match status" value="1"/>
</dbReference>
<gene>
    <name evidence="1" type="ORF">FA13DRAFT_1753516</name>
</gene>
<evidence type="ECO:0000313" key="2">
    <source>
        <dbReference type="Proteomes" id="UP000298030"/>
    </source>
</evidence>
<accession>A0A4Y7TKE0</accession>